<organism evidence="2 3">
    <name type="scientific">Metarhizium robertsii</name>
    <dbReference type="NCBI Taxonomy" id="568076"/>
    <lineage>
        <taxon>Eukaryota</taxon>
        <taxon>Fungi</taxon>
        <taxon>Dikarya</taxon>
        <taxon>Ascomycota</taxon>
        <taxon>Pezizomycotina</taxon>
        <taxon>Sordariomycetes</taxon>
        <taxon>Hypocreomycetidae</taxon>
        <taxon>Hypocreales</taxon>
        <taxon>Clavicipitaceae</taxon>
        <taxon>Metarhizium</taxon>
    </lineage>
</organism>
<keyword evidence="1" id="KW-0812">Transmembrane</keyword>
<feature type="transmembrane region" description="Helical" evidence="1">
    <location>
        <begin position="31"/>
        <end position="52"/>
    </location>
</feature>
<proteinExistence type="predicted"/>
<dbReference type="HOGENOM" id="CLU_113361_0_0_1"/>
<name>A0A014QXG5_9HYPO</name>
<dbReference type="Proteomes" id="UP000030151">
    <property type="component" value="Unassembled WGS sequence"/>
</dbReference>
<gene>
    <name evidence="2" type="ORF">X797_007715</name>
</gene>
<sequence length="165" mass="19027">MTLPKYQVLVTAGDESEEQARKRRALYIRPFVLFWASSMLAEILFLVVAILFFSGWRDIVYKMIWTLILCPLGMGGAMAGITTYFLVDHYYGQKAVWFTALLSLLVFGSCNYLCFVLDHYFDYFGASSHPLWFHLRYPVIFMSGWSSGKLLFTDEGQKTLVSLRL</sequence>
<evidence type="ECO:0000256" key="1">
    <source>
        <dbReference type="SAM" id="Phobius"/>
    </source>
</evidence>
<reference evidence="2 3" key="1">
    <citation type="submission" date="2014-02" db="EMBL/GenBank/DDBJ databases">
        <title>The genome sequence of the entomopathogenic fungus Metarhizium robertsii ARSEF 2575.</title>
        <authorList>
            <person name="Giuliano Garisto Donzelli B."/>
            <person name="Roe B.A."/>
            <person name="Macmil S.L."/>
            <person name="Krasnoff S.B."/>
            <person name="Gibson D.M."/>
        </authorList>
    </citation>
    <scope>NUCLEOTIDE SEQUENCE [LARGE SCALE GENOMIC DNA]</scope>
    <source>
        <strain evidence="2 3">ARSEF 2575</strain>
    </source>
</reference>
<feature type="transmembrane region" description="Helical" evidence="1">
    <location>
        <begin position="64"/>
        <end position="87"/>
    </location>
</feature>
<evidence type="ECO:0000313" key="2">
    <source>
        <dbReference type="EMBL" id="EXU99285.1"/>
    </source>
</evidence>
<evidence type="ECO:0000313" key="3">
    <source>
        <dbReference type="Proteomes" id="UP000030151"/>
    </source>
</evidence>
<dbReference type="AlphaFoldDB" id="A0A014QXG5"/>
<feature type="transmembrane region" description="Helical" evidence="1">
    <location>
        <begin position="96"/>
        <end position="121"/>
    </location>
</feature>
<accession>A0A014QXG5</accession>
<keyword evidence="1" id="KW-1133">Transmembrane helix</keyword>
<dbReference type="eggNOG" id="ENOG502S0SE">
    <property type="taxonomic scope" value="Eukaryota"/>
</dbReference>
<keyword evidence="1" id="KW-0472">Membrane</keyword>
<protein>
    <submittedName>
        <fullName evidence="2">Uncharacterized protein</fullName>
    </submittedName>
</protein>
<dbReference type="EMBL" id="JELW01000020">
    <property type="protein sequence ID" value="EXU99285.1"/>
    <property type="molecule type" value="Genomic_DNA"/>
</dbReference>
<comment type="caution">
    <text evidence="2">The sequence shown here is derived from an EMBL/GenBank/DDBJ whole genome shotgun (WGS) entry which is preliminary data.</text>
</comment>